<dbReference type="PROSITE" id="PS51462">
    <property type="entry name" value="NUDIX"/>
    <property type="match status" value="1"/>
</dbReference>
<dbReference type="Proteomes" id="UP000178428">
    <property type="component" value="Unassembled WGS sequence"/>
</dbReference>
<name>A0A1G2EYG9_9BACT</name>
<dbReference type="InterPro" id="IPR000086">
    <property type="entry name" value="NUDIX_hydrolase_dom"/>
</dbReference>
<reference evidence="2 3" key="1">
    <citation type="journal article" date="2016" name="Nat. Commun.">
        <title>Thousands of microbial genomes shed light on interconnected biogeochemical processes in an aquifer system.</title>
        <authorList>
            <person name="Anantharaman K."/>
            <person name="Brown C.T."/>
            <person name="Hug L.A."/>
            <person name="Sharon I."/>
            <person name="Castelle C.J."/>
            <person name="Probst A.J."/>
            <person name="Thomas B.C."/>
            <person name="Singh A."/>
            <person name="Wilkins M.J."/>
            <person name="Karaoz U."/>
            <person name="Brodie E.L."/>
            <person name="Williams K.H."/>
            <person name="Hubbard S.S."/>
            <person name="Banfield J.F."/>
        </authorList>
    </citation>
    <scope>NUCLEOTIDE SEQUENCE [LARGE SCALE GENOMIC DNA]</scope>
</reference>
<dbReference type="PANTHER" id="PTHR43736">
    <property type="entry name" value="ADP-RIBOSE PYROPHOSPHATASE"/>
    <property type="match status" value="1"/>
</dbReference>
<dbReference type="STRING" id="1801725.A3J00_03780"/>
<evidence type="ECO:0000313" key="3">
    <source>
        <dbReference type="Proteomes" id="UP000178428"/>
    </source>
</evidence>
<dbReference type="EMBL" id="MHMR01000019">
    <property type="protein sequence ID" value="OGZ30562.1"/>
    <property type="molecule type" value="Genomic_DNA"/>
</dbReference>
<evidence type="ECO:0000259" key="1">
    <source>
        <dbReference type="PROSITE" id="PS51462"/>
    </source>
</evidence>
<dbReference type="Gene3D" id="3.90.79.10">
    <property type="entry name" value="Nucleoside Triphosphate Pyrophosphohydrolase"/>
    <property type="match status" value="1"/>
</dbReference>
<sequence>MAKVCDNTSVGQIIRDGEKIVVIERANYPEAFALPAGHVDGDPNFYDAMVREIKEEAGLEVGENKLVFEEDINNPCKREGGMHHLWKVYEALNWSGELKAGSDAKKAGWFSLAELQRIAKRTEYFMKKYGISYNRVGELTIAIFGKNPTEKATDSEWKQEMGLEPVWYHILKTIGVI</sequence>
<dbReference type="PANTHER" id="PTHR43736:SF1">
    <property type="entry name" value="DIHYDRONEOPTERIN TRIPHOSPHATE DIPHOSPHATASE"/>
    <property type="match status" value="1"/>
</dbReference>
<dbReference type="AlphaFoldDB" id="A0A1G2EYG9"/>
<dbReference type="SUPFAM" id="SSF55811">
    <property type="entry name" value="Nudix"/>
    <property type="match status" value="1"/>
</dbReference>
<feature type="domain" description="Nudix hydrolase" evidence="1">
    <location>
        <begin position="5"/>
        <end position="132"/>
    </location>
</feature>
<organism evidence="2 3">
    <name type="scientific">Candidatus Niyogibacteria bacterium RIFCSPLOWO2_02_FULL_45_13</name>
    <dbReference type="NCBI Taxonomy" id="1801725"/>
    <lineage>
        <taxon>Bacteria</taxon>
        <taxon>Candidatus Niyogiibacteriota</taxon>
    </lineage>
</organism>
<dbReference type="Pfam" id="PF00293">
    <property type="entry name" value="NUDIX"/>
    <property type="match status" value="1"/>
</dbReference>
<dbReference type="InterPro" id="IPR015797">
    <property type="entry name" value="NUDIX_hydrolase-like_dom_sf"/>
</dbReference>
<accession>A0A1G2EYG9</accession>
<protein>
    <recommendedName>
        <fullName evidence="1">Nudix hydrolase domain-containing protein</fullName>
    </recommendedName>
</protein>
<evidence type="ECO:0000313" key="2">
    <source>
        <dbReference type="EMBL" id="OGZ30562.1"/>
    </source>
</evidence>
<proteinExistence type="predicted"/>
<comment type="caution">
    <text evidence="2">The sequence shown here is derived from an EMBL/GenBank/DDBJ whole genome shotgun (WGS) entry which is preliminary data.</text>
</comment>
<gene>
    <name evidence="2" type="ORF">A3J00_03780</name>
</gene>